<dbReference type="PATRIC" id="fig|1544416.3.peg.307"/>
<dbReference type="AlphaFoldDB" id="A0A0Q0YS13"/>
<evidence type="ECO:0000313" key="2">
    <source>
        <dbReference type="Proteomes" id="UP000050517"/>
    </source>
</evidence>
<evidence type="ECO:0000313" key="1">
    <source>
        <dbReference type="EMBL" id="KQB85165.1"/>
    </source>
</evidence>
<dbReference type="EMBL" id="LKST01000001">
    <property type="protein sequence ID" value="KQB85165.1"/>
    <property type="molecule type" value="Genomic_DNA"/>
</dbReference>
<sequence>MSRQTDLNDMLNDIANELEGFYGASVVDLDTGMSLASISRINNFDLDVASAYNSEMVKAKFKTIAALNLDTGLEDMLLTLSDQLHLIRMLSNTEFIYVAVSRQGTNLAMLRSVVNRYVSALQN</sequence>
<dbReference type="Proteomes" id="UP000050517">
    <property type="component" value="Unassembled WGS sequence"/>
</dbReference>
<dbReference type="OrthoDB" id="572168at2"/>
<protein>
    <recommendedName>
        <fullName evidence="3">Roadblock/LC7 domain protein</fullName>
    </recommendedName>
</protein>
<dbReference type="STRING" id="1544416.Cocul_00303"/>
<name>A0A0Q0YS13_9CORY</name>
<accession>A0A0Q0YS13</accession>
<dbReference type="SUPFAM" id="SSF103196">
    <property type="entry name" value="Roadblock/LC7 domain"/>
    <property type="match status" value="1"/>
</dbReference>
<keyword evidence="2" id="KW-1185">Reference proteome</keyword>
<gene>
    <name evidence="1" type="ORF">Cocul_00303</name>
</gene>
<dbReference type="Gene3D" id="3.30.450.30">
    <property type="entry name" value="Dynein light chain 2a, cytoplasmic"/>
    <property type="match status" value="1"/>
</dbReference>
<organism evidence="1 2">
    <name type="scientific">Corynebacterium oculi</name>
    <dbReference type="NCBI Taxonomy" id="1544416"/>
    <lineage>
        <taxon>Bacteria</taxon>
        <taxon>Bacillati</taxon>
        <taxon>Actinomycetota</taxon>
        <taxon>Actinomycetes</taxon>
        <taxon>Mycobacteriales</taxon>
        <taxon>Corynebacteriaceae</taxon>
        <taxon>Corynebacterium</taxon>
    </lineage>
</organism>
<evidence type="ECO:0008006" key="3">
    <source>
        <dbReference type="Google" id="ProtNLM"/>
    </source>
</evidence>
<comment type="caution">
    <text evidence="1">The sequence shown here is derived from an EMBL/GenBank/DDBJ whole genome shotgun (WGS) entry which is preliminary data.</text>
</comment>
<proteinExistence type="predicted"/>
<dbReference type="RefSeq" id="WP_055121534.1">
    <property type="nucleotide sequence ID" value="NZ_LKST01000001.1"/>
</dbReference>
<reference evidence="1 2" key="1">
    <citation type="submission" date="2015-10" db="EMBL/GenBank/DDBJ databases">
        <title>Corynebacteirum lowii and Corynebacterium oculi species nova, derived from human clinical disease and and emended description of Corynebacterium mastiditis.</title>
        <authorList>
            <person name="Bernard K."/>
            <person name="Pacheco A.L."/>
            <person name="Mcdougall C."/>
            <person name="Burtx T."/>
            <person name="Weibe D."/>
            <person name="Tyler S."/>
            <person name="Olson A.B."/>
            <person name="Cnockaert M."/>
            <person name="Eguchi H."/>
            <person name="Kuwahara T."/>
            <person name="Nakayama-Imaohji H."/>
            <person name="Boudewijins M."/>
            <person name="Van Hoecke F."/>
            <person name="Bernier A.-M."/>
            <person name="Vandamme P."/>
        </authorList>
    </citation>
    <scope>NUCLEOTIDE SEQUENCE [LARGE SCALE GENOMIC DNA]</scope>
    <source>
        <strain evidence="1 2">NML 130210</strain>
    </source>
</reference>